<reference evidence="2" key="2">
    <citation type="submission" date="2013-03" db="EMBL/GenBank/DDBJ databases">
        <title>The Cellulophaga phages: a novel, diverse, and globally ubiquitous model system.</title>
        <authorList>
            <person name="Holmfeldt K."/>
            <person name="Solonenko N."/>
            <person name="Shah M."/>
            <person name="Corrier K."/>
            <person name="Riemann L."/>
            <person name="VerBerkmoes N.C."/>
            <person name="Sullivan M.B."/>
        </authorList>
    </citation>
    <scope>NUCLEOTIDE SEQUENCE [LARGE SCALE GENOMIC DNA]</scope>
</reference>
<name>S0A0J4_9CAUD</name>
<reference evidence="1 2" key="1">
    <citation type="journal article" date="2013" name="Proc. Natl. Acad. Sci. U.S.A.">
        <title>Twelve previously unknown phage genera are ubiquitous in global oceans.</title>
        <authorList>
            <person name="Holmfeldt K."/>
            <person name="Solonenko N."/>
            <person name="Shah M."/>
            <person name="Corrier K."/>
            <person name="Riemann L."/>
            <person name="Verberkmoes N.C."/>
            <person name="Sullivan M.B."/>
        </authorList>
    </citation>
    <scope>NUCLEOTIDE SEQUENCE [LARGE SCALE GENOMIC DNA]</scope>
    <source>
        <strain evidence="1">Phi14:2</strain>
    </source>
</reference>
<proteinExistence type="predicted"/>
<gene>
    <name evidence="1" type="ORF">Phi14:2_gp018</name>
</gene>
<dbReference type="Proteomes" id="UP000014725">
    <property type="component" value="Segment"/>
</dbReference>
<sequence length="46" mass="5038">MSQNGVKPCPTCGTDQNLLTSERKCKCVNKLSAPPPPPIKRKQNDN</sequence>
<protein>
    <submittedName>
        <fullName evidence="1">Uncharacterized protein</fullName>
    </submittedName>
</protein>
<organism evidence="1 2">
    <name type="scientific">Cellulophaga phage phi14:2</name>
    <dbReference type="NCBI Taxonomy" id="1327990"/>
    <lineage>
        <taxon>Viruses</taxon>
        <taxon>Duplodnaviria</taxon>
        <taxon>Heunggongvirae</taxon>
        <taxon>Uroviricota</taxon>
        <taxon>Caudoviricetes</taxon>
        <taxon>Crassvirales</taxon>
        <taxon>Steigviridae</taxon>
        <taxon>Asinivirinae</taxon>
        <taxon>Akihdevirus</taxon>
        <taxon>Akihdevirus balticus</taxon>
    </lineage>
</organism>
<keyword evidence="2" id="KW-1185">Reference proteome</keyword>
<evidence type="ECO:0000313" key="1">
    <source>
        <dbReference type="EMBL" id="AGO48896.1"/>
    </source>
</evidence>
<accession>S0A0J4</accession>
<evidence type="ECO:0000313" key="2">
    <source>
        <dbReference type="Proteomes" id="UP000014725"/>
    </source>
</evidence>
<dbReference type="EMBL" id="KC821624">
    <property type="protein sequence ID" value="AGO48896.1"/>
    <property type="molecule type" value="Genomic_DNA"/>
</dbReference>